<reference evidence="3 4" key="1">
    <citation type="submission" date="2017-06" db="EMBL/GenBank/DDBJ databases">
        <authorList>
            <person name="Kim H.J."/>
            <person name="Triplett B.A."/>
        </authorList>
    </citation>
    <scope>NUCLEOTIDE SEQUENCE [LARGE SCALE GENOMIC DNA]</scope>
    <source>
        <strain evidence="3 4">DSM 14713</strain>
    </source>
</reference>
<dbReference type="NCBIfam" id="TIGR02032">
    <property type="entry name" value="GG-red-SF"/>
    <property type="match status" value="1"/>
</dbReference>
<dbReference type="InterPro" id="IPR002938">
    <property type="entry name" value="FAD-bd"/>
</dbReference>
<dbReference type="KEGG" id="mbd:MEBOL_004745"/>
<dbReference type="Proteomes" id="UP000217289">
    <property type="component" value="Chromosome"/>
</dbReference>
<feature type="domain" description="FAD-binding" evidence="2">
    <location>
        <begin position="40"/>
        <end position="214"/>
    </location>
</feature>
<name>A0A250IJ94_9BACT</name>
<proteinExistence type="predicted"/>
<dbReference type="GO" id="GO:0071949">
    <property type="term" value="F:FAD binding"/>
    <property type="evidence" value="ECO:0007669"/>
    <property type="project" value="InterPro"/>
</dbReference>
<dbReference type="GO" id="GO:0016628">
    <property type="term" value="F:oxidoreductase activity, acting on the CH-CH group of donors, NAD or NADP as acceptor"/>
    <property type="evidence" value="ECO:0007669"/>
    <property type="project" value="InterPro"/>
</dbReference>
<dbReference type="InterPro" id="IPR050407">
    <property type="entry name" value="Geranylgeranyl_reductase"/>
</dbReference>
<dbReference type="Pfam" id="PF01494">
    <property type="entry name" value="FAD_binding_3"/>
    <property type="match status" value="1"/>
</dbReference>
<evidence type="ECO:0000256" key="1">
    <source>
        <dbReference type="SAM" id="MobiDB-lite"/>
    </source>
</evidence>
<feature type="region of interest" description="Disordered" evidence="1">
    <location>
        <begin position="1"/>
        <end position="37"/>
    </location>
</feature>
<gene>
    <name evidence="3" type="ORF">MEBOL_004745</name>
</gene>
<evidence type="ECO:0000259" key="2">
    <source>
        <dbReference type="Pfam" id="PF01494"/>
    </source>
</evidence>
<organism evidence="3 4">
    <name type="scientific">Melittangium boletus DSM 14713</name>
    <dbReference type="NCBI Taxonomy" id="1294270"/>
    <lineage>
        <taxon>Bacteria</taxon>
        <taxon>Pseudomonadati</taxon>
        <taxon>Myxococcota</taxon>
        <taxon>Myxococcia</taxon>
        <taxon>Myxococcales</taxon>
        <taxon>Cystobacterineae</taxon>
        <taxon>Archangiaceae</taxon>
        <taxon>Melittangium</taxon>
    </lineage>
</organism>
<dbReference type="PANTHER" id="PTHR42685:SF22">
    <property type="entry name" value="CONDITIONED MEDIUM FACTOR RECEPTOR 1"/>
    <property type="match status" value="1"/>
</dbReference>
<dbReference type="EMBL" id="CP022163">
    <property type="protein sequence ID" value="ATB31283.1"/>
    <property type="molecule type" value="Genomic_DNA"/>
</dbReference>
<sequence>MSLFTVDAQSVSQAPEVGVQGAPMGSPSHHASSGRATSPHVVIVGAGPAGSSAAILLAQQGARVTLLERARFPRDKTCGDGCTPRALWMLERLGLGALPGDAGAPVDSVRAISPGGITWSALIPERLFGGRSSVVPREVLDERLVRRAVQAGATLREGVRVEGLEREHDVLRVHCRDGEPLRADVVLGCDGSPSVIRGALGAPAFSEHEGAFAVRAYYEDVRLSHPRSMGFFWEEALLPAYGWIFPLPGGRANVGLGMRADQLAASGVRLPELLERFCASPHVAAELAGARRVGRVKGHHLPFGSSARHTTFDRALLLGDAAGFVNPLTGEGIEFALESGAFAAEALAEAFATGDLSARGLGGYARRWQTRFRTAFRLNRRLMWAFERPRLLDRIFHLANRDERARDELIDVLSGEATRLSWRFLAAVAFGR</sequence>
<dbReference type="PRINTS" id="PR00420">
    <property type="entry name" value="RNGMNOXGNASE"/>
</dbReference>
<dbReference type="SUPFAM" id="SSF51905">
    <property type="entry name" value="FAD/NAD(P)-binding domain"/>
    <property type="match status" value="1"/>
</dbReference>
<dbReference type="Gene3D" id="3.50.50.60">
    <property type="entry name" value="FAD/NAD(P)-binding domain"/>
    <property type="match status" value="1"/>
</dbReference>
<evidence type="ECO:0000313" key="3">
    <source>
        <dbReference type="EMBL" id="ATB31283.1"/>
    </source>
</evidence>
<dbReference type="InterPro" id="IPR036188">
    <property type="entry name" value="FAD/NAD-bd_sf"/>
</dbReference>
<dbReference type="AlphaFoldDB" id="A0A250IJ94"/>
<accession>A0A250IJ94</accession>
<evidence type="ECO:0000313" key="4">
    <source>
        <dbReference type="Proteomes" id="UP000217289"/>
    </source>
</evidence>
<dbReference type="InterPro" id="IPR011777">
    <property type="entry name" value="Geranylgeranyl_Rdtase_fam"/>
</dbReference>
<keyword evidence="4" id="KW-1185">Reference proteome</keyword>
<protein>
    <submittedName>
        <fullName evidence="3">Geranylgeranyl reductase</fullName>
    </submittedName>
</protein>
<dbReference type="PANTHER" id="PTHR42685">
    <property type="entry name" value="GERANYLGERANYL DIPHOSPHATE REDUCTASE"/>
    <property type="match status" value="1"/>
</dbReference>